<reference evidence="2 4" key="1">
    <citation type="journal article" date="2016" name="Front. Microbiol.">
        <title>Comprehensive Phylogenetic Analysis of Bovine Non-aureus Staphylococci Species Based on Whole-Genome Sequencing.</title>
        <authorList>
            <person name="Naushad S."/>
            <person name="Barkema H.W."/>
            <person name="Luby C."/>
            <person name="Condas L.A."/>
            <person name="Nobrega D.B."/>
            <person name="Carson D.A."/>
            <person name="De Buck J."/>
        </authorList>
    </citation>
    <scope>NUCLEOTIDE SEQUENCE [LARGE SCALE GENOMIC DNA]</scope>
    <source>
        <strain evidence="2 4">SNUC 1349</strain>
    </source>
</reference>
<reference evidence="2" key="2">
    <citation type="submission" date="2018-09" db="EMBL/GenBank/DDBJ databases">
        <authorList>
            <person name="Naushad S."/>
            <person name="De Buck J."/>
        </authorList>
    </citation>
    <scope>NUCLEOTIDE SEQUENCE</scope>
    <source>
        <strain evidence="2">SNUC 1349</strain>
    </source>
</reference>
<dbReference type="OrthoDB" id="2409014at2"/>
<keyword evidence="1" id="KW-0472">Membrane</keyword>
<sequence length="87" mass="10096">MRKLFFVDLLNLFLIAVGYMLLITLVLFSFDLFEIETTGSLFLNTLSSATVVSLFSNEIFNGLFTLFFFISVLIFLYKAIDLYKQNR</sequence>
<dbReference type="Proteomes" id="UP000307747">
    <property type="component" value="Unassembled WGS sequence"/>
</dbReference>
<evidence type="ECO:0000313" key="4">
    <source>
        <dbReference type="Proteomes" id="UP000285579"/>
    </source>
</evidence>
<feature type="transmembrane region" description="Helical" evidence="1">
    <location>
        <begin position="12"/>
        <end position="33"/>
    </location>
</feature>
<gene>
    <name evidence="2" type="ORF">BU104_09100</name>
    <name evidence="3" type="ORF">FEZ53_08670</name>
</gene>
<proteinExistence type="predicted"/>
<evidence type="ECO:0000313" key="3">
    <source>
        <dbReference type="EMBL" id="TLP89533.1"/>
    </source>
</evidence>
<accession>A0A418I6U0</accession>
<feature type="transmembrane region" description="Helical" evidence="1">
    <location>
        <begin position="59"/>
        <end position="77"/>
    </location>
</feature>
<dbReference type="GeneID" id="45496027"/>
<dbReference type="KEGG" id="sxy:BE24_10170"/>
<reference evidence="3 5" key="3">
    <citation type="submission" date="2019-05" db="EMBL/GenBank/DDBJ databases">
        <title>The metagenome of a microbial culture collection derived from dairy environment covers the genomic content of the human microbiome.</title>
        <authorList>
            <person name="Roder T."/>
            <person name="Wuthrich D."/>
            <person name="Sattari Z."/>
            <person name="Von Ah U."/>
            <person name="Bar C."/>
            <person name="Ronchi F."/>
            <person name="Macpherson A.J."/>
            <person name="Ganal-Vonarburg S.C."/>
            <person name="Bruggmann R."/>
            <person name="Vergeres G."/>
        </authorList>
    </citation>
    <scope>NUCLEOTIDE SEQUENCE [LARGE SCALE GENOMIC DNA]</scope>
    <source>
        <strain evidence="3 5">FAM 20833</strain>
    </source>
</reference>
<keyword evidence="1" id="KW-0812">Transmembrane</keyword>
<comment type="caution">
    <text evidence="3">The sequence shown here is derived from an EMBL/GenBank/DDBJ whole genome shotgun (WGS) entry which is preliminary data.</text>
</comment>
<evidence type="ECO:0000256" key="1">
    <source>
        <dbReference type="SAM" id="Phobius"/>
    </source>
</evidence>
<dbReference type="EMBL" id="VBTJ01000002">
    <property type="protein sequence ID" value="TLP89533.1"/>
    <property type="molecule type" value="Genomic_DNA"/>
</dbReference>
<keyword evidence="1" id="KW-1133">Transmembrane helix</keyword>
<name>A0A418I6U0_STAXY</name>
<organism evidence="3 5">
    <name type="scientific">Staphylococcus xylosus</name>
    <dbReference type="NCBI Taxonomy" id="1288"/>
    <lineage>
        <taxon>Bacteria</taxon>
        <taxon>Bacillati</taxon>
        <taxon>Bacillota</taxon>
        <taxon>Bacilli</taxon>
        <taxon>Bacillales</taxon>
        <taxon>Staphylococcaceae</taxon>
        <taxon>Staphylococcus</taxon>
    </lineage>
</organism>
<dbReference type="RefSeq" id="WP_029378230.1">
    <property type="nucleotide sequence ID" value="NZ_BKAZ01000043.1"/>
</dbReference>
<dbReference type="AlphaFoldDB" id="A0A418I6U0"/>
<evidence type="ECO:0000313" key="5">
    <source>
        <dbReference type="Proteomes" id="UP000307747"/>
    </source>
</evidence>
<evidence type="ECO:0000313" key="2">
    <source>
        <dbReference type="EMBL" id="RIM92160.1"/>
    </source>
</evidence>
<protein>
    <submittedName>
        <fullName evidence="3">Uncharacterized protein</fullName>
    </submittedName>
</protein>
<dbReference type="KEGG" id="sxl:SXYLSMQ121_0390"/>
<dbReference type="EMBL" id="QXUI01000005">
    <property type="protein sequence ID" value="RIM92160.1"/>
    <property type="molecule type" value="Genomic_DNA"/>
</dbReference>
<dbReference type="Proteomes" id="UP000285579">
    <property type="component" value="Unassembled WGS sequence"/>
</dbReference>